<evidence type="ECO:0000313" key="3">
    <source>
        <dbReference type="Proteomes" id="UP001201163"/>
    </source>
</evidence>
<evidence type="ECO:0000256" key="1">
    <source>
        <dbReference type="SAM" id="MobiDB-lite"/>
    </source>
</evidence>
<name>A0AAD4Q9J7_9AGAM</name>
<keyword evidence="3" id="KW-1185">Reference proteome</keyword>
<protein>
    <submittedName>
        <fullName evidence="2">Uncharacterized protein</fullName>
    </submittedName>
</protein>
<dbReference type="AlphaFoldDB" id="A0AAD4Q9J7"/>
<sequence length="319" mass="34691">MPDSYDKVVDLPVLAACQKYDMAGVQSFSVPKPKAGDRCTDGGGGLSDVLPLFAGWALRDLARYRKRCRNRLVSTLQSFLDCATLQTSGRRLPTVVTTRHVFTTHKLQETFTVPLLKPSGIRGEYISTLNTHISSQKVSILLDAALFEGRNFLRGVGEQTHPGTGREHGITRHVVIGDSDQCIVDGHVQSRSGDLQFQRVSPSRLVTLGLLPSGSGDKHRPNRRGRGTRVEKSDDVVSRPRLAAARSRPGVVGSNSNSFETASGFLMSTTASSPTGSTNLLGKISLPPYADIILRSSDSHDFQVQNSMWSTALLFLESK</sequence>
<dbReference type="Proteomes" id="UP001201163">
    <property type="component" value="Unassembled WGS sequence"/>
</dbReference>
<organism evidence="2 3">
    <name type="scientific">Lactarius akahatsu</name>
    <dbReference type="NCBI Taxonomy" id="416441"/>
    <lineage>
        <taxon>Eukaryota</taxon>
        <taxon>Fungi</taxon>
        <taxon>Dikarya</taxon>
        <taxon>Basidiomycota</taxon>
        <taxon>Agaricomycotina</taxon>
        <taxon>Agaricomycetes</taxon>
        <taxon>Russulales</taxon>
        <taxon>Russulaceae</taxon>
        <taxon>Lactarius</taxon>
    </lineage>
</organism>
<feature type="compositionally biased region" description="Low complexity" evidence="1">
    <location>
        <begin position="239"/>
        <end position="249"/>
    </location>
</feature>
<dbReference type="EMBL" id="JAKELL010000092">
    <property type="protein sequence ID" value="KAH8983114.1"/>
    <property type="molecule type" value="Genomic_DNA"/>
</dbReference>
<evidence type="ECO:0000313" key="2">
    <source>
        <dbReference type="EMBL" id="KAH8983114.1"/>
    </source>
</evidence>
<proteinExistence type="predicted"/>
<accession>A0AAD4Q9J7</accession>
<reference evidence="2" key="1">
    <citation type="submission" date="2022-01" db="EMBL/GenBank/DDBJ databases">
        <title>Comparative genomics reveals a dynamic genome evolution in the ectomycorrhizal milk-cap (Lactarius) mushrooms.</title>
        <authorList>
            <consortium name="DOE Joint Genome Institute"/>
            <person name="Lebreton A."/>
            <person name="Tang N."/>
            <person name="Kuo A."/>
            <person name="LaButti K."/>
            <person name="Drula E."/>
            <person name="Barry K."/>
            <person name="Clum A."/>
            <person name="Lipzen A."/>
            <person name="Mousain D."/>
            <person name="Ng V."/>
            <person name="Wang R."/>
            <person name="Wang X."/>
            <person name="Dai Y."/>
            <person name="Henrissat B."/>
            <person name="Grigoriev I.V."/>
            <person name="Guerin-Laguette A."/>
            <person name="Yu F."/>
            <person name="Martin F.M."/>
        </authorList>
    </citation>
    <scope>NUCLEOTIDE SEQUENCE</scope>
    <source>
        <strain evidence="2">QP</strain>
    </source>
</reference>
<feature type="region of interest" description="Disordered" evidence="1">
    <location>
        <begin position="209"/>
        <end position="254"/>
    </location>
</feature>
<comment type="caution">
    <text evidence="2">The sequence shown here is derived from an EMBL/GenBank/DDBJ whole genome shotgun (WGS) entry which is preliminary data.</text>
</comment>
<feature type="compositionally biased region" description="Basic and acidic residues" evidence="1">
    <location>
        <begin position="228"/>
        <end position="238"/>
    </location>
</feature>
<gene>
    <name evidence="2" type="ORF">EDB92DRAFT_1612031</name>
</gene>